<reference evidence="5" key="1">
    <citation type="submission" date="2017-05" db="EMBL/GenBank/DDBJ databases">
        <authorList>
            <person name="Rodrigo-Torres L."/>
            <person name="Arahal R. D."/>
            <person name="Lucena T."/>
        </authorList>
    </citation>
    <scope>NUCLEOTIDE SEQUENCE [LARGE SCALE GENOMIC DNA]</scope>
    <source>
        <strain evidence="5">CECT 8649</strain>
    </source>
</reference>
<sequence>MTNLTDSTVFLTGSNRGIGRALAEALLRAGVLKLYAAARDTAAIADLTAAHPDRVIPVTLDVTKAADIAQAVAAAKDTTLLINNAGVAGFTSSMSENAVEKARFEIDVNYIAPLALTQAFAPVLKANGGGGVVSVSSIAALSNFPVLGTYSASKAAVHSLMQAFRAELAAQGTYVGTVYPGPVDTDMAAGLESEKTPAADVAQAILDGIAAKQAEIFPDAASQGMIAVHDKDRHELEAMTGSFLPAAQA</sequence>
<dbReference type="InterPro" id="IPR036291">
    <property type="entry name" value="NAD(P)-bd_dom_sf"/>
</dbReference>
<dbReference type="PROSITE" id="PS00061">
    <property type="entry name" value="ADH_SHORT"/>
    <property type="match status" value="1"/>
</dbReference>
<protein>
    <submittedName>
        <fullName evidence="4">Putative oxidoreductase</fullName>
        <ecNumber evidence="4">1.-.-.-</ecNumber>
    </submittedName>
</protein>
<dbReference type="PANTHER" id="PTHR42901">
    <property type="entry name" value="ALCOHOL DEHYDROGENASE"/>
    <property type="match status" value="1"/>
</dbReference>
<dbReference type="PANTHER" id="PTHR42901:SF1">
    <property type="entry name" value="ALCOHOL DEHYDROGENASE"/>
    <property type="match status" value="1"/>
</dbReference>
<name>A0A238JDY8_9RHOB</name>
<dbReference type="InterPro" id="IPR020904">
    <property type="entry name" value="Sc_DH/Rdtase_CS"/>
</dbReference>
<dbReference type="RefSeq" id="WP_099246580.1">
    <property type="nucleotide sequence ID" value="NZ_FXXP01000002.1"/>
</dbReference>
<comment type="similarity">
    <text evidence="1 3">Belongs to the short-chain dehydrogenases/reductases (SDR) family.</text>
</comment>
<dbReference type="EC" id="1.-.-.-" evidence="4"/>
<dbReference type="PRINTS" id="PR00080">
    <property type="entry name" value="SDRFAMILY"/>
</dbReference>
<organism evidence="4 5">
    <name type="scientific">Pelagimonas phthalicica</name>
    <dbReference type="NCBI Taxonomy" id="1037362"/>
    <lineage>
        <taxon>Bacteria</taxon>
        <taxon>Pseudomonadati</taxon>
        <taxon>Pseudomonadota</taxon>
        <taxon>Alphaproteobacteria</taxon>
        <taxon>Rhodobacterales</taxon>
        <taxon>Roseobacteraceae</taxon>
        <taxon>Pelagimonas</taxon>
    </lineage>
</organism>
<dbReference type="GO" id="GO:0016491">
    <property type="term" value="F:oxidoreductase activity"/>
    <property type="evidence" value="ECO:0007669"/>
    <property type="project" value="UniProtKB-KW"/>
</dbReference>
<dbReference type="EMBL" id="FXXP01000002">
    <property type="protein sequence ID" value="SMX28900.1"/>
    <property type="molecule type" value="Genomic_DNA"/>
</dbReference>
<proteinExistence type="inferred from homology"/>
<dbReference type="AlphaFoldDB" id="A0A238JDY8"/>
<dbReference type="Pfam" id="PF00106">
    <property type="entry name" value="adh_short"/>
    <property type="match status" value="1"/>
</dbReference>
<keyword evidence="2 4" id="KW-0560">Oxidoreductase</keyword>
<dbReference type="NCBIfam" id="NF006118">
    <property type="entry name" value="PRK08264.1-4"/>
    <property type="match status" value="1"/>
</dbReference>
<keyword evidence="5" id="KW-1185">Reference proteome</keyword>
<dbReference type="InterPro" id="IPR002347">
    <property type="entry name" value="SDR_fam"/>
</dbReference>
<accession>A0A238JDY8</accession>
<dbReference type="OrthoDB" id="7593130at2"/>
<gene>
    <name evidence="4" type="ORF">TRP8649_03027</name>
</gene>
<evidence type="ECO:0000313" key="4">
    <source>
        <dbReference type="EMBL" id="SMX28900.1"/>
    </source>
</evidence>
<dbReference type="PRINTS" id="PR00081">
    <property type="entry name" value="GDHRDH"/>
</dbReference>
<dbReference type="Gene3D" id="3.40.50.720">
    <property type="entry name" value="NAD(P)-binding Rossmann-like Domain"/>
    <property type="match status" value="1"/>
</dbReference>
<evidence type="ECO:0000256" key="1">
    <source>
        <dbReference type="ARBA" id="ARBA00006484"/>
    </source>
</evidence>
<evidence type="ECO:0000313" key="5">
    <source>
        <dbReference type="Proteomes" id="UP000225972"/>
    </source>
</evidence>
<evidence type="ECO:0000256" key="2">
    <source>
        <dbReference type="ARBA" id="ARBA00023002"/>
    </source>
</evidence>
<evidence type="ECO:0000256" key="3">
    <source>
        <dbReference type="RuleBase" id="RU000363"/>
    </source>
</evidence>
<dbReference type="Proteomes" id="UP000225972">
    <property type="component" value="Unassembled WGS sequence"/>
</dbReference>
<dbReference type="SUPFAM" id="SSF51735">
    <property type="entry name" value="NAD(P)-binding Rossmann-fold domains"/>
    <property type="match status" value="1"/>
</dbReference>